<dbReference type="GO" id="GO:0019592">
    <property type="term" value="P:mannitol catabolic process"/>
    <property type="evidence" value="ECO:0007669"/>
    <property type="project" value="TreeGrafter"/>
</dbReference>
<evidence type="ECO:0000256" key="2">
    <source>
        <dbReference type="ARBA" id="ARBA00023027"/>
    </source>
</evidence>
<dbReference type="Pfam" id="PF08125">
    <property type="entry name" value="Mannitol_dh_C"/>
    <property type="match status" value="1"/>
</dbReference>
<evidence type="ECO:0000256" key="1">
    <source>
        <dbReference type="ARBA" id="ARBA00023002"/>
    </source>
</evidence>
<dbReference type="GO" id="GO:0008926">
    <property type="term" value="F:mannitol-1-phosphate 5-dehydrogenase activity"/>
    <property type="evidence" value="ECO:0007669"/>
    <property type="project" value="UniProtKB-EC"/>
</dbReference>
<dbReference type="Pfam" id="PF01232">
    <property type="entry name" value="Mannitol_dh"/>
    <property type="match status" value="1"/>
</dbReference>
<gene>
    <name evidence="6" type="ORF">CIAN88_13405</name>
</gene>
<dbReference type="InterPro" id="IPR013131">
    <property type="entry name" value="Mannitol_DH_N"/>
</dbReference>
<evidence type="ECO:0000256" key="3">
    <source>
        <dbReference type="ARBA" id="ARBA00048615"/>
    </source>
</evidence>
<proteinExistence type="predicted"/>
<reference evidence="6 7" key="1">
    <citation type="submission" date="2014-08" db="EMBL/GenBank/DDBJ databases">
        <title>Clostridium innocuum, an unnegligible vancomycin-resistant pathogen causing extra-intestinal infections.</title>
        <authorList>
            <person name="Feng Y."/>
            <person name="Chiu C.-H."/>
        </authorList>
    </citation>
    <scope>NUCLEOTIDE SEQUENCE [LARGE SCALE GENOMIC DNA]</scope>
    <source>
        <strain evidence="6 7">AN88</strain>
    </source>
</reference>
<dbReference type="PANTHER" id="PTHR30524:SF0">
    <property type="entry name" value="ALTRONATE OXIDOREDUCTASE-RELATED"/>
    <property type="match status" value="1"/>
</dbReference>
<dbReference type="InterPro" id="IPR036291">
    <property type="entry name" value="NAD(P)-bd_dom_sf"/>
</dbReference>
<evidence type="ECO:0000313" key="6">
    <source>
        <dbReference type="EMBL" id="KGJ52666.1"/>
    </source>
</evidence>
<comment type="catalytic activity">
    <reaction evidence="3">
        <text>D-mannitol 1-phosphate + NAD(+) = beta-D-fructose 6-phosphate + NADH + H(+)</text>
        <dbReference type="Rhea" id="RHEA:19661"/>
        <dbReference type="ChEBI" id="CHEBI:15378"/>
        <dbReference type="ChEBI" id="CHEBI:57540"/>
        <dbReference type="ChEBI" id="CHEBI:57634"/>
        <dbReference type="ChEBI" id="CHEBI:57945"/>
        <dbReference type="ChEBI" id="CHEBI:61381"/>
        <dbReference type="EC" id="1.1.1.17"/>
    </reaction>
</comment>
<dbReference type="PANTHER" id="PTHR30524">
    <property type="entry name" value="MANNITOL-1-PHOSPHATE 5-DEHYDROGENASE"/>
    <property type="match status" value="1"/>
</dbReference>
<comment type="caution">
    <text evidence="6">The sequence shown here is derived from an EMBL/GenBank/DDBJ whole genome shotgun (WGS) entry which is preliminary data.</text>
</comment>
<organism evidence="6 7">
    <name type="scientific">Clostridium innocuum</name>
    <dbReference type="NCBI Taxonomy" id="1522"/>
    <lineage>
        <taxon>Bacteria</taxon>
        <taxon>Bacillati</taxon>
        <taxon>Bacillota</taxon>
        <taxon>Clostridia</taxon>
        <taxon>Eubacteriales</taxon>
        <taxon>Clostridiaceae</taxon>
        <taxon>Clostridium</taxon>
    </lineage>
</organism>
<dbReference type="AlphaFoldDB" id="A0A099I4X3"/>
<dbReference type="EMBL" id="JQIF01000057">
    <property type="protein sequence ID" value="KGJ52666.1"/>
    <property type="molecule type" value="Genomic_DNA"/>
</dbReference>
<dbReference type="Gene3D" id="1.10.1040.10">
    <property type="entry name" value="N-(1-d-carboxylethyl)-l-norvaline Dehydrogenase, domain 2"/>
    <property type="match status" value="1"/>
</dbReference>
<sequence length="396" mass="44138">MKAMILGAGRIGRGFVSELLHANQVEITYFDASPVMVDKLNEKKEYTIHVLGAEELNTHMEGVQAHLFYDIDALCSCWKEADFLFTACGGKNMGNVGQTLAKAFKRLVEENAVHVSNIVTCENWIDPAKDLKEAIVSNLNEEERKLFEENVGVSESVIMCTGTGAPDPDKVTNEMDTWVQNMRYLPIDRDRIKGEIPQWDYVEFVTDFGDLLKQKIYTNNTSVATVSYLGKLKGLTYVADSANDPEIDPILDQVYEEINYALIHGMGINEESQIKFSKTAKAKYTDRAIVDLVTRIARDPIRKLGPQDRFIGPMRIALSAGIRPKAIALGAAAALYFDNPEDRDALRLKEIRETKGIDYILETISEIDPQGEIAVLIKEAIAELKAKGWIKEGASA</sequence>
<dbReference type="GO" id="GO:0005829">
    <property type="term" value="C:cytosol"/>
    <property type="evidence" value="ECO:0007669"/>
    <property type="project" value="TreeGrafter"/>
</dbReference>
<keyword evidence="1" id="KW-0560">Oxidoreductase</keyword>
<accession>A0A099I4X3</accession>
<dbReference type="InterPro" id="IPR013328">
    <property type="entry name" value="6PGD_dom2"/>
</dbReference>
<keyword evidence="2" id="KW-0520">NAD</keyword>
<evidence type="ECO:0000259" key="5">
    <source>
        <dbReference type="Pfam" id="PF08125"/>
    </source>
</evidence>
<feature type="domain" description="Mannitol dehydrogenase C-terminal" evidence="5">
    <location>
        <begin position="213"/>
        <end position="348"/>
    </location>
</feature>
<dbReference type="SUPFAM" id="SSF51735">
    <property type="entry name" value="NAD(P)-binding Rossmann-fold domains"/>
    <property type="match status" value="1"/>
</dbReference>
<dbReference type="InterPro" id="IPR013118">
    <property type="entry name" value="Mannitol_DH_C"/>
</dbReference>
<feature type="domain" description="Mannitol dehydrogenase N-terminal" evidence="4">
    <location>
        <begin position="1"/>
        <end position="158"/>
    </location>
</feature>
<dbReference type="InterPro" id="IPR008927">
    <property type="entry name" value="6-PGluconate_DH-like_C_sf"/>
</dbReference>
<dbReference type="Proteomes" id="UP000030008">
    <property type="component" value="Unassembled WGS sequence"/>
</dbReference>
<name>A0A099I4X3_CLOIN</name>
<protein>
    <submittedName>
        <fullName evidence="6">Mannitol dehydrogenase</fullName>
    </submittedName>
</protein>
<dbReference type="Gene3D" id="3.40.50.720">
    <property type="entry name" value="NAD(P)-binding Rossmann-like Domain"/>
    <property type="match status" value="1"/>
</dbReference>
<evidence type="ECO:0000259" key="4">
    <source>
        <dbReference type="Pfam" id="PF01232"/>
    </source>
</evidence>
<evidence type="ECO:0000313" key="7">
    <source>
        <dbReference type="Proteomes" id="UP000030008"/>
    </source>
</evidence>
<dbReference type="SUPFAM" id="SSF48179">
    <property type="entry name" value="6-phosphogluconate dehydrogenase C-terminal domain-like"/>
    <property type="match status" value="1"/>
</dbReference>